<accession>A0ABQ9FV06</accession>
<feature type="compositionally biased region" description="Polar residues" evidence="1">
    <location>
        <begin position="1"/>
        <end position="16"/>
    </location>
</feature>
<comment type="caution">
    <text evidence="2">The sequence shown here is derived from an EMBL/GenBank/DDBJ whole genome shotgun (WGS) entry which is preliminary data.</text>
</comment>
<evidence type="ECO:0000256" key="1">
    <source>
        <dbReference type="SAM" id="MobiDB-lite"/>
    </source>
</evidence>
<dbReference type="EMBL" id="JARBDR010000141">
    <property type="protein sequence ID" value="KAJ8320110.1"/>
    <property type="molecule type" value="Genomic_DNA"/>
</dbReference>
<protein>
    <submittedName>
        <fullName evidence="2">Uncharacterized protein</fullName>
    </submittedName>
</protein>
<evidence type="ECO:0000313" key="2">
    <source>
        <dbReference type="EMBL" id="KAJ8320110.1"/>
    </source>
</evidence>
<keyword evidence="3" id="KW-1185">Reference proteome</keyword>
<feature type="region of interest" description="Disordered" evidence="1">
    <location>
        <begin position="1"/>
        <end position="20"/>
    </location>
</feature>
<name>A0ABQ9FV06_TEGGR</name>
<organism evidence="2 3">
    <name type="scientific">Tegillarca granosa</name>
    <name type="common">Malaysian cockle</name>
    <name type="synonym">Anadara granosa</name>
    <dbReference type="NCBI Taxonomy" id="220873"/>
    <lineage>
        <taxon>Eukaryota</taxon>
        <taxon>Metazoa</taxon>
        <taxon>Spiralia</taxon>
        <taxon>Lophotrochozoa</taxon>
        <taxon>Mollusca</taxon>
        <taxon>Bivalvia</taxon>
        <taxon>Autobranchia</taxon>
        <taxon>Pteriomorphia</taxon>
        <taxon>Arcoida</taxon>
        <taxon>Arcoidea</taxon>
        <taxon>Arcidae</taxon>
        <taxon>Tegillarca</taxon>
    </lineage>
</organism>
<dbReference type="Proteomes" id="UP001217089">
    <property type="component" value="Unassembled WGS sequence"/>
</dbReference>
<proteinExistence type="predicted"/>
<sequence length="171" mass="19630">MISEGNYQPENKQDNANPDIFPDILEKELPDHLKIGSQLMFRVTILEASGIVSEYADIFCQFNFLHRHDEAFSTEPLKNSGKTHPLGFYHVQNFTVTVTKSFIDYIKSQPLVFEVFGHYQLHPLHDQAKEIPNNYNVTRPPPRRKFPPMIPVSKPVPSPKFGMIADITPPR</sequence>
<gene>
    <name evidence="2" type="ORF">KUTeg_001697</name>
</gene>
<reference evidence="2 3" key="1">
    <citation type="submission" date="2022-12" db="EMBL/GenBank/DDBJ databases">
        <title>Chromosome-level genome of Tegillarca granosa.</title>
        <authorList>
            <person name="Kim J."/>
        </authorList>
    </citation>
    <scope>NUCLEOTIDE SEQUENCE [LARGE SCALE GENOMIC DNA]</scope>
    <source>
        <strain evidence="2">Teg-2019</strain>
        <tissue evidence="2">Adductor muscle</tissue>
    </source>
</reference>
<evidence type="ECO:0000313" key="3">
    <source>
        <dbReference type="Proteomes" id="UP001217089"/>
    </source>
</evidence>